<evidence type="ECO:0000313" key="3">
    <source>
        <dbReference type="Proteomes" id="UP000198866"/>
    </source>
</evidence>
<sequence length="450" mass="50320">MSDPEMPDKESLPEKKTMAEPRTCVIFVGASRFPRHGYRAEPVFLRSKKAVEKRIFEQAIPPVSEDGVLDLFNSIETASEQLTRIGVFLAAYDRRHKTELPRNLIFYYVGHGYFYGKNHDYLIALASTESENESSGLRIVDLAAILSKNANGFRRFIILDCCFSAEALQAFQGQGEYVAALKAAKAFASDSMPQAMDIPIDGTALLCALNKESCPIRTDEDGCTIFSGALVKSLYEGDWRYGECLSIQDILDMINVRLEERHRDHVRPELHAPDQINGNIATRVRLFSNRANGQNKFRIFNEESALGTDFGPTHPRHFLYTRRVSGRPTVQNVAALILVAISFALFAIWDHSHTALWPGAFFVPVLVLSCCILAVINSRNFFEAVALSSLILGALIFINVIYSAPDVPLYTVIFLVVASTPICAISVFVIDVVRTQCRKVWRNLARSWSV</sequence>
<dbReference type="OrthoDB" id="3440574at2"/>
<name>A0A1H6WBP7_9BURK</name>
<evidence type="ECO:0000256" key="1">
    <source>
        <dbReference type="SAM" id="Phobius"/>
    </source>
</evidence>
<proteinExistence type="predicted"/>
<gene>
    <name evidence="2" type="ORF">SAMN05192539_100745</name>
</gene>
<keyword evidence="1" id="KW-1133">Transmembrane helix</keyword>
<dbReference type="Gene3D" id="3.40.50.1460">
    <property type="match status" value="1"/>
</dbReference>
<dbReference type="AlphaFoldDB" id="A0A1H6WBP7"/>
<feature type="transmembrane region" description="Helical" evidence="1">
    <location>
        <begin position="408"/>
        <end position="433"/>
    </location>
</feature>
<feature type="transmembrane region" description="Helical" evidence="1">
    <location>
        <begin position="355"/>
        <end position="376"/>
    </location>
</feature>
<protein>
    <recommendedName>
        <fullName evidence="4">Caspase domain-containing protein</fullName>
    </recommendedName>
</protein>
<keyword evidence="1" id="KW-0472">Membrane</keyword>
<evidence type="ECO:0008006" key="4">
    <source>
        <dbReference type="Google" id="ProtNLM"/>
    </source>
</evidence>
<reference evidence="3" key="1">
    <citation type="submission" date="2016-10" db="EMBL/GenBank/DDBJ databases">
        <authorList>
            <person name="Varghese N."/>
            <person name="Submissions S."/>
        </authorList>
    </citation>
    <scope>NUCLEOTIDE SEQUENCE [LARGE SCALE GENOMIC DNA]</scope>
    <source>
        <strain evidence="3">LMG 26031</strain>
    </source>
</reference>
<dbReference type="EMBL" id="FNYE01000007">
    <property type="protein sequence ID" value="SEJ14313.1"/>
    <property type="molecule type" value="Genomic_DNA"/>
</dbReference>
<organism evidence="2 3">
    <name type="scientific">Paraburkholderia diazotrophica</name>
    <dbReference type="NCBI Taxonomy" id="667676"/>
    <lineage>
        <taxon>Bacteria</taxon>
        <taxon>Pseudomonadati</taxon>
        <taxon>Pseudomonadota</taxon>
        <taxon>Betaproteobacteria</taxon>
        <taxon>Burkholderiales</taxon>
        <taxon>Burkholderiaceae</taxon>
        <taxon>Paraburkholderia</taxon>
    </lineage>
</organism>
<keyword evidence="3" id="KW-1185">Reference proteome</keyword>
<feature type="transmembrane region" description="Helical" evidence="1">
    <location>
        <begin position="381"/>
        <end position="402"/>
    </location>
</feature>
<keyword evidence="1" id="KW-0812">Transmembrane</keyword>
<dbReference type="Proteomes" id="UP000198866">
    <property type="component" value="Unassembled WGS sequence"/>
</dbReference>
<dbReference type="RefSeq" id="WP_090865277.1">
    <property type="nucleotide sequence ID" value="NZ_FNYE01000007.1"/>
</dbReference>
<feature type="transmembrane region" description="Helical" evidence="1">
    <location>
        <begin position="330"/>
        <end position="349"/>
    </location>
</feature>
<accession>A0A1H6WBP7</accession>
<evidence type="ECO:0000313" key="2">
    <source>
        <dbReference type="EMBL" id="SEJ14313.1"/>
    </source>
</evidence>